<proteinExistence type="predicted"/>
<dbReference type="AlphaFoldDB" id="A0A3D8SH42"/>
<keyword evidence="2" id="KW-0472">Membrane</keyword>
<feature type="transmembrane region" description="Helical" evidence="2">
    <location>
        <begin position="20"/>
        <end position="40"/>
    </location>
</feature>
<reference evidence="4 5" key="1">
    <citation type="journal article" date="2018" name="IMA Fungus">
        <title>IMA Genome-F 9: Draft genome sequence of Annulohypoxylon stygium, Aspergillus mulundensis, Berkeleyomyces basicola (syn. Thielaviopsis basicola), Ceratocystis smalleyi, two Cercospora beticola strains, Coleophoma cylindrospora, Fusarium fracticaudum, Phialophora cf. hyalina, and Morchella septimelata.</title>
        <authorList>
            <person name="Wingfield B.D."/>
            <person name="Bills G.F."/>
            <person name="Dong Y."/>
            <person name="Huang W."/>
            <person name="Nel W.J."/>
            <person name="Swalarsk-Parry B.S."/>
            <person name="Vaghefi N."/>
            <person name="Wilken P.M."/>
            <person name="An Z."/>
            <person name="de Beer Z.W."/>
            <person name="De Vos L."/>
            <person name="Chen L."/>
            <person name="Duong T.A."/>
            <person name="Gao Y."/>
            <person name="Hammerbacher A."/>
            <person name="Kikkert J.R."/>
            <person name="Li Y."/>
            <person name="Li H."/>
            <person name="Li K."/>
            <person name="Li Q."/>
            <person name="Liu X."/>
            <person name="Ma X."/>
            <person name="Naidoo K."/>
            <person name="Pethybridge S.J."/>
            <person name="Sun J."/>
            <person name="Steenkamp E.T."/>
            <person name="van der Nest M.A."/>
            <person name="van Wyk S."/>
            <person name="Wingfield M.J."/>
            <person name="Xiong C."/>
            <person name="Yue Q."/>
            <person name="Zhang X."/>
        </authorList>
    </citation>
    <scope>NUCLEOTIDE SEQUENCE [LARGE SCALE GENOMIC DNA]</scope>
    <source>
        <strain evidence="4 5">BP5796</strain>
    </source>
</reference>
<dbReference type="Proteomes" id="UP000256328">
    <property type="component" value="Unassembled WGS sequence"/>
</dbReference>
<name>A0A3D8SH42_9HELO</name>
<keyword evidence="2" id="KW-0812">Transmembrane</keyword>
<dbReference type="SUPFAM" id="SSF56059">
    <property type="entry name" value="Glutathione synthetase ATP-binding domain-like"/>
    <property type="match status" value="1"/>
</dbReference>
<protein>
    <recommendedName>
        <fullName evidence="3">ATP-grasp domain-containing protein</fullName>
    </recommendedName>
</protein>
<gene>
    <name evidence="4" type="ORF">BP5796_03951</name>
</gene>
<sequence>MPLSKSSPLYLHILQNTALLCISFIFTPVCILTTSLFFLISPLTKTHQQAIQAQNQKQAPTCSQRRILVTGVGMSKGLFLARCFYLAGHSVIGADFEPDGVYVPGRFSRALQSYYRLVQPPSPSSAAQETSNGFAKAYANQILELVRREKIELWVSCSGVATAVEDGETAEVVSRETGCKVVQFGAGWTGVLHDKYSFIEHTARVGLTVPDTRLVTSIADAVEYLHPARRKYEEEHKKDQEREWGGKRYILKPAGMEDSSRADMTLLPLPTSTQTTHHLKAINPSPSRPFVLQQFLTGQEFCTHALILKGEVRAFVACPSADILMHYQALPARCRLSRALELYTTRYVTSMGDRMSGHFSLDFMVDERAFGGFTDMDVNEYEIERGLRSLFPIECNPRAHTAVLLFADQMPELAEIYLSLLDPEIPQPSHTAKYPPSKVLHASPRSPKIYWLAHDVVTNVFLPLLLCILRRQSAREAMTHLRDFGAHLLLWKDGTLEIWDAGPWCWLCVGYWPAKFGLVLQAGVGSWWMSPWKEGGRWWSRCNVSTNKIFRC</sequence>
<dbReference type="PROSITE" id="PS50975">
    <property type="entry name" value="ATP_GRASP"/>
    <property type="match status" value="1"/>
</dbReference>
<feature type="domain" description="ATP-grasp" evidence="3">
    <location>
        <begin position="199"/>
        <end position="422"/>
    </location>
</feature>
<evidence type="ECO:0000256" key="1">
    <source>
        <dbReference type="PROSITE-ProRule" id="PRU00409"/>
    </source>
</evidence>
<dbReference type="OrthoDB" id="186626at2759"/>
<dbReference type="GO" id="GO:0046872">
    <property type="term" value="F:metal ion binding"/>
    <property type="evidence" value="ECO:0007669"/>
    <property type="project" value="InterPro"/>
</dbReference>
<dbReference type="InterPro" id="IPR011761">
    <property type="entry name" value="ATP-grasp"/>
</dbReference>
<evidence type="ECO:0000313" key="4">
    <source>
        <dbReference type="EMBL" id="RDW85626.1"/>
    </source>
</evidence>
<evidence type="ECO:0000259" key="3">
    <source>
        <dbReference type="PROSITE" id="PS50975"/>
    </source>
</evidence>
<evidence type="ECO:0000256" key="2">
    <source>
        <dbReference type="SAM" id="Phobius"/>
    </source>
</evidence>
<accession>A0A3D8SH42</accession>
<evidence type="ECO:0000313" key="5">
    <source>
        <dbReference type="Proteomes" id="UP000256328"/>
    </source>
</evidence>
<keyword evidence="2" id="KW-1133">Transmembrane helix</keyword>
<dbReference type="GO" id="GO:0005524">
    <property type="term" value="F:ATP binding"/>
    <property type="evidence" value="ECO:0007669"/>
    <property type="project" value="UniProtKB-UniRule"/>
</dbReference>
<organism evidence="4 5">
    <name type="scientific">Coleophoma crateriformis</name>
    <dbReference type="NCBI Taxonomy" id="565419"/>
    <lineage>
        <taxon>Eukaryota</taxon>
        <taxon>Fungi</taxon>
        <taxon>Dikarya</taxon>
        <taxon>Ascomycota</taxon>
        <taxon>Pezizomycotina</taxon>
        <taxon>Leotiomycetes</taxon>
        <taxon>Helotiales</taxon>
        <taxon>Dermateaceae</taxon>
        <taxon>Coleophoma</taxon>
    </lineage>
</organism>
<comment type="caution">
    <text evidence="4">The sequence shown here is derived from an EMBL/GenBank/DDBJ whole genome shotgun (WGS) entry which is preliminary data.</text>
</comment>
<dbReference type="EMBL" id="PDLN01000005">
    <property type="protein sequence ID" value="RDW85626.1"/>
    <property type="molecule type" value="Genomic_DNA"/>
</dbReference>
<keyword evidence="1" id="KW-0547">Nucleotide-binding</keyword>
<keyword evidence="1" id="KW-0067">ATP-binding</keyword>
<keyword evidence="5" id="KW-1185">Reference proteome</keyword>